<keyword evidence="2" id="KW-1277">Toxin-antitoxin system</keyword>
<dbReference type="Proteomes" id="UP000252800">
    <property type="component" value="Unassembled WGS sequence"/>
</dbReference>
<dbReference type="SUPFAM" id="SSF143011">
    <property type="entry name" value="RelE-like"/>
    <property type="match status" value="1"/>
</dbReference>
<dbReference type="InterPro" id="IPR007712">
    <property type="entry name" value="RelE/ParE_toxin"/>
</dbReference>
<evidence type="ECO:0000313" key="3">
    <source>
        <dbReference type="EMBL" id="RBR27249.1"/>
    </source>
</evidence>
<evidence type="ECO:0000256" key="2">
    <source>
        <dbReference type="ARBA" id="ARBA00022649"/>
    </source>
</evidence>
<dbReference type="InterPro" id="IPR035093">
    <property type="entry name" value="RelE/ParE_toxin_dom_sf"/>
</dbReference>
<name>A0A366SD13_9ENTE</name>
<reference evidence="3 4" key="1">
    <citation type="submission" date="2015-06" db="EMBL/GenBank/DDBJ databases">
        <title>The Genome Sequence of Enterococcus cecorum 170AEA1.</title>
        <authorList>
            <consortium name="The Broad Institute Genomics Platform"/>
            <consortium name="The Broad Institute Genome Sequencing Center for Infectious Disease"/>
            <person name="Earl A.M."/>
            <person name="Van Tyne D."/>
            <person name="Lebreton F."/>
            <person name="Saavedra J.T."/>
            <person name="Gilmore M.S."/>
            <person name="Manson McGuire A."/>
            <person name="Clock S."/>
            <person name="Crupain M."/>
            <person name="Rangan U."/>
            <person name="Young S."/>
            <person name="Abouelleil A."/>
            <person name="Cao P."/>
            <person name="Chapman S.B."/>
            <person name="Griggs A."/>
            <person name="Priest M."/>
            <person name="Shea T."/>
            <person name="Wortman J."/>
            <person name="Nusbaum C."/>
            <person name="Birren B."/>
        </authorList>
    </citation>
    <scope>NUCLEOTIDE SEQUENCE [LARGE SCALE GENOMIC DNA]</scope>
    <source>
        <strain evidence="3 4">170AEA1</strain>
    </source>
</reference>
<dbReference type="AlphaFoldDB" id="A0A366SD13"/>
<protein>
    <recommendedName>
        <fullName evidence="5">Addiction module toxin RelE</fullName>
    </recommendedName>
</protein>
<proteinExistence type="inferred from homology"/>
<evidence type="ECO:0000313" key="4">
    <source>
        <dbReference type="Proteomes" id="UP000252800"/>
    </source>
</evidence>
<comment type="caution">
    <text evidence="3">The sequence shown here is derived from an EMBL/GenBank/DDBJ whole genome shotgun (WGS) entry which is preliminary data.</text>
</comment>
<evidence type="ECO:0008006" key="5">
    <source>
        <dbReference type="Google" id="ProtNLM"/>
    </source>
</evidence>
<dbReference type="EMBL" id="LEOY01000025">
    <property type="protein sequence ID" value="RBR27249.1"/>
    <property type="molecule type" value="Genomic_DNA"/>
</dbReference>
<dbReference type="Pfam" id="PF05016">
    <property type="entry name" value="ParE_toxin"/>
    <property type="match status" value="1"/>
</dbReference>
<evidence type="ECO:0000256" key="1">
    <source>
        <dbReference type="ARBA" id="ARBA00006226"/>
    </source>
</evidence>
<comment type="similarity">
    <text evidence="1">Belongs to the RelE toxin family.</text>
</comment>
<dbReference type="RefSeq" id="WP_113785278.1">
    <property type="nucleotide sequence ID" value="NZ_KZ845706.1"/>
</dbReference>
<dbReference type="NCBIfam" id="TIGR02385">
    <property type="entry name" value="RelE_StbE"/>
    <property type="match status" value="1"/>
</dbReference>
<accession>A0A366SD13</accession>
<dbReference type="PANTHER" id="PTHR35601:SF1">
    <property type="entry name" value="TOXIN RELE"/>
    <property type="match status" value="1"/>
</dbReference>
<dbReference type="PANTHER" id="PTHR35601">
    <property type="entry name" value="TOXIN RELE"/>
    <property type="match status" value="1"/>
</dbReference>
<sequence>MYQIKYSKLAQKQIKKLDRSVQRLLFAWIDKYIEGTTNPRQHGKALIGNRANQWRYRIGDYRLICDIQDEHLIILALEFGHRKTIYKNKS</sequence>
<dbReference type="Gene3D" id="3.30.2310.20">
    <property type="entry name" value="RelE-like"/>
    <property type="match status" value="1"/>
</dbReference>
<organism evidence="3 4">
    <name type="scientific">Enterococcus cecorum</name>
    <dbReference type="NCBI Taxonomy" id="44008"/>
    <lineage>
        <taxon>Bacteria</taxon>
        <taxon>Bacillati</taxon>
        <taxon>Bacillota</taxon>
        <taxon>Bacilli</taxon>
        <taxon>Lactobacillales</taxon>
        <taxon>Enterococcaceae</taxon>
        <taxon>Enterococcus</taxon>
    </lineage>
</organism>
<gene>
    <name evidence="3" type="ORF">EB18_02314</name>
</gene>